<evidence type="ECO:0000259" key="3">
    <source>
        <dbReference type="PROSITE" id="PS51762"/>
    </source>
</evidence>
<keyword evidence="4" id="KW-0378">Hydrolase</keyword>
<evidence type="ECO:0000313" key="5">
    <source>
        <dbReference type="Proteomes" id="UP000184509"/>
    </source>
</evidence>
<sequence>MKINLKTLLLIAFTVAISSACSENSVLNEAPDELLSTNTGEKTDISTNDSTKATSNEKVLFLDDFNVNGIPDQTKWTLYPRIPGSDWSNYFSESYDQAYVKDGNLILKAEKVGSTYKTGGVWTKNLFSYTYGKLEIRAKFKTFEGGSPSLWILNTTSQPVNGEVDLVEQYDNEDIVFHTVWNNYTLNLKQYDPVRQYRAKFIQDDYNTYTLDWTPEKLTFYVNGKVTMTYPNLHLSDESTKGQWPFNKAFNVLLTFPISSSGINDSQLPGYVMIDWVKITQEN</sequence>
<dbReference type="STRING" id="1297750.SAMN05444405_10335"/>
<organism evidence="4 5">
    <name type="scientific">Bacteroides luti</name>
    <dbReference type="NCBI Taxonomy" id="1297750"/>
    <lineage>
        <taxon>Bacteria</taxon>
        <taxon>Pseudomonadati</taxon>
        <taxon>Bacteroidota</taxon>
        <taxon>Bacteroidia</taxon>
        <taxon>Bacteroidales</taxon>
        <taxon>Bacteroidaceae</taxon>
        <taxon>Bacteroides</taxon>
    </lineage>
</organism>
<dbReference type="OrthoDB" id="9809583at2"/>
<dbReference type="PANTHER" id="PTHR10963:SF55">
    <property type="entry name" value="GLYCOSIDE HYDROLASE FAMILY 16 PROTEIN"/>
    <property type="match status" value="1"/>
</dbReference>
<feature type="chain" id="PRO_5013087125" evidence="2">
    <location>
        <begin position="21"/>
        <end position="283"/>
    </location>
</feature>
<proteinExistence type="inferred from homology"/>
<reference evidence="4 5" key="1">
    <citation type="submission" date="2016-11" db="EMBL/GenBank/DDBJ databases">
        <authorList>
            <person name="Jaros S."/>
            <person name="Januszkiewicz K."/>
            <person name="Wedrychowicz H."/>
        </authorList>
    </citation>
    <scope>NUCLEOTIDE SEQUENCE [LARGE SCALE GENOMIC DNA]</scope>
    <source>
        <strain evidence="4 5">DSM 26991</strain>
    </source>
</reference>
<dbReference type="InterPro" id="IPR000757">
    <property type="entry name" value="Beta-glucanase-like"/>
</dbReference>
<dbReference type="PROSITE" id="PS51257">
    <property type="entry name" value="PROKAR_LIPOPROTEIN"/>
    <property type="match status" value="1"/>
</dbReference>
<dbReference type="GO" id="GO:0005975">
    <property type="term" value="P:carbohydrate metabolic process"/>
    <property type="evidence" value="ECO:0007669"/>
    <property type="project" value="InterPro"/>
</dbReference>
<dbReference type="EMBL" id="FQTV01000003">
    <property type="protein sequence ID" value="SHE78249.1"/>
    <property type="molecule type" value="Genomic_DNA"/>
</dbReference>
<dbReference type="PROSITE" id="PS51762">
    <property type="entry name" value="GH16_2"/>
    <property type="match status" value="1"/>
</dbReference>
<dbReference type="Pfam" id="PF00722">
    <property type="entry name" value="Glyco_hydro_16"/>
    <property type="match status" value="1"/>
</dbReference>
<dbReference type="AlphaFoldDB" id="A0A1M4WAK4"/>
<dbReference type="InterPro" id="IPR013320">
    <property type="entry name" value="ConA-like_dom_sf"/>
</dbReference>
<dbReference type="CDD" id="cd08023">
    <property type="entry name" value="GH16_laminarinase_like"/>
    <property type="match status" value="1"/>
</dbReference>
<protein>
    <submittedName>
        <fullName evidence="4">Glycosyl hydrolases family 16</fullName>
    </submittedName>
</protein>
<keyword evidence="2" id="KW-0732">Signal</keyword>
<dbReference type="SUPFAM" id="SSF49899">
    <property type="entry name" value="Concanavalin A-like lectins/glucanases"/>
    <property type="match status" value="1"/>
</dbReference>
<evidence type="ECO:0000256" key="1">
    <source>
        <dbReference type="ARBA" id="ARBA00006865"/>
    </source>
</evidence>
<dbReference type="RefSeq" id="WP_073399271.1">
    <property type="nucleotide sequence ID" value="NZ_FQTV01000003.1"/>
</dbReference>
<evidence type="ECO:0000256" key="2">
    <source>
        <dbReference type="SAM" id="SignalP"/>
    </source>
</evidence>
<dbReference type="InterPro" id="IPR050546">
    <property type="entry name" value="Glycosyl_Hydrlase_16"/>
</dbReference>
<dbReference type="Gene3D" id="2.60.120.200">
    <property type="match status" value="1"/>
</dbReference>
<gene>
    <name evidence="4" type="ORF">SAMN05444405_10335</name>
</gene>
<evidence type="ECO:0000313" key="4">
    <source>
        <dbReference type="EMBL" id="SHE78249.1"/>
    </source>
</evidence>
<dbReference type="GO" id="GO:0004553">
    <property type="term" value="F:hydrolase activity, hydrolyzing O-glycosyl compounds"/>
    <property type="evidence" value="ECO:0007669"/>
    <property type="project" value="InterPro"/>
</dbReference>
<name>A0A1M4WAK4_9BACE</name>
<accession>A0A1M4WAK4</accession>
<feature type="signal peptide" evidence="2">
    <location>
        <begin position="1"/>
        <end position="20"/>
    </location>
</feature>
<comment type="similarity">
    <text evidence="1">Belongs to the glycosyl hydrolase 16 family.</text>
</comment>
<dbReference type="PANTHER" id="PTHR10963">
    <property type="entry name" value="GLYCOSYL HYDROLASE-RELATED"/>
    <property type="match status" value="1"/>
</dbReference>
<keyword evidence="5" id="KW-1185">Reference proteome</keyword>
<dbReference type="Proteomes" id="UP000184509">
    <property type="component" value="Unassembled WGS sequence"/>
</dbReference>
<feature type="domain" description="GH16" evidence="3">
    <location>
        <begin position="49"/>
        <end position="283"/>
    </location>
</feature>